<dbReference type="PANTHER" id="PTHR43000">
    <property type="entry name" value="DTDP-D-GLUCOSE 4,6-DEHYDRATASE-RELATED"/>
    <property type="match status" value="1"/>
</dbReference>
<dbReference type="OrthoDB" id="7941246at2"/>
<dbReference type="Gene3D" id="3.40.50.720">
    <property type="entry name" value="NAD(P)-binding Rossmann-like Domain"/>
    <property type="match status" value="1"/>
</dbReference>
<dbReference type="PROSITE" id="PS51257">
    <property type="entry name" value="PROKAR_LIPOPROTEIN"/>
    <property type="match status" value="1"/>
</dbReference>
<feature type="domain" description="NAD-dependent epimerase/dehydratase" evidence="2">
    <location>
        <begin position="6"/>
        <end position="216"/>
    </location>
</feature>
<dbReference type="Pfam" id="PF01370">
    <property type="entry name" value="Epimerase"/>
    <property type="match status" value="1"/>
</dbReference>
<proteinExistence type="inferred from homology"/>
<dbReference type="SUPFAM" id="SSF51735">
    <property type="entry name" value="NAD(P)-binding Rossmann-fold domains"/>
    <property type="match status" value="1"/>
</dbReference>
<evidence type="ECO:0000259" key="2">
    <source>
        <dbReference type="Pfam" id="PF01370"/>
    </source>
</evidence>
<sequence>MSQLKVLFLGGTGVISSACAEVARAAGHDLTIVTRGTGGRRPIPEGVRSVVADVRDSVALAAALGDATYDVVVDFIGYSPDDVAQDVEMFAGKVSQFVFVSTCSVYAHPAAVLPITEGARRSAPLFEYPANKIRCELLLEEAQRETGFPVTIVRPSHVYDATTLPLLAGWTAVQRMRDGRPVVVHGDGTSLWNLMHAKDLARAFVPLLGNPHAIGEAVQITSSELITWDQIHQTVAAAAGCEPVLVHRSSEDIGKVVEWMDVVLGEDFRHCVIYDRSKLSRLVPGFSEEFSLARGMRETLTWFDAGTGRRSVDSGLDAAFDTLASDAQMSQ</sequence>
<evidence type="ECO:0000313" key="3">
    <source>
        <dbReference type="EMBL" id="SDC58795.1"/>
    </source>
</evidence>
<organism evidence="3 4">
    <name type="scientific">Sanguibacter gelidistatuariae</name>
    <dbReference type="NCBI Taxonomy" id="1814289"/>
    <lineage>
        <taxon>Bacteria</taxon>
        <taxon>Bacillati</taxon>
        <taxon>Actinomycetota</taxon>
        <taxon>Actinomycetes</taxon>
        <taxon>Micrococcales</taxon>
        <taxon>Sanguibacteraceae</taxon>
        <taxon>Sanguibacter</taxon>
    </lineage>
</organism>
<gene>
    <name evidence="3" type="ORF">SAMN05216410_1964</name>
</gene>
<name>A0A1G6MV00_9MICO</name>
<evidence type="ECO:0000313" key="4">
    <source>
        <dbReference type="Proteomes" id="UP000199039"/>
    </source>
</evidence>
<dbReference type="EMBL" id="FMYH01000003">
    <property type="protein sequence ID" value="SDC58795.1"/>
    <property type="molecule type" value="Genomic_DNA"/>
</dbReference>
<accession>A0A1G6MV00</accession>
<dbReference type="RefSeq" id="WP_093182819.1">
    <property type="nucleotide sequence ID" value="NZ_FMYH01000003.1"/>
</dbReference>
<dbReference type="AlphaFoldDB" id="A0A1G6MV00"/>
<reference evidence="3 4" key="1">
    <citation type="submission" date="2016-09" db="EMBL/GenBank/DDBJ databases">
        <authorList>
            <person name="Capua I."/>
            <person name="De Benedictis P."/>
            <person name="Joannis T."/>
            <person name="Lombin L.H."/>
            <person name="Cattoli G."/>
        </authorList>
    </citation>
    <scope>NUCLEOTIDE SEQUENCE [LARGE SCALE GENOMIC DNA]</scope>
    <source>
        <strain evidence="3 4">ISLP-3</strain>
    </source>
</reference>
<dbReference type="Proteomes" id="UP000199039">
    <property type="component" value="Unassembled WGS sequence"/>
</dbReference>
<evidence type="ECO:0000256" key="1">
    <source>
        <dbReference type="ARBA" id="ARBA00007637"/>
    </source>
</evidence>
<comment type="similarity">
    <text evidence="1">Belongs to the NAD(P)-dependent epimerase/dehydratase family.</text>
</comment>
<protein>
    <submittedName>
        <fullName evidence="3">Nucleoside-diphosphate-sugar epimerase</fullName>
    </submittedName>
</protein>
<dbReference type="InterPro" id="IPR001509">
    <property type="entry name" value="Epimerase_deHydtase"/>
</dbReference>
<keyword evidence="4" id="KW-1185">Reference proteome</keyword>
<dbReference type="InterPro" id="IPR036291">
    <property type="entry name" value="NAD(P)-bd_dom_sf"/>
</dbReference>
<dbReference type="STRING" id="1814289.SAMN05216410_1964"/>